<feature type="transmembrane region" description="Helical" evidence="1">
    <location>
        <begin position="188"/>
        <end position="206"/>
    </location>
</feature>
<feature type="transmembrane region" description="Helical" evidence="1">
    <location>
        <begin position="68"/>
        <end position="89"/>
    </location>
</feature>
<feature type="transmembrane region" description="Helical" evidence="1">
    <location>
        <begin position="501"/>
        <end position="521"/>
    </location>
</feature>
<dbReference type="RefSeq" id="WP_290141550.1">
    <property type="nucleotide sequence ID" value="NZ_CP101620.1"/>
</dbReference>
<accession>A0ABY5I4W9</accession>
<feature type="transmembrane region" description="Helical" evidence="1">
    <location>
        <begin position="114"/>
        <end position="139"/>
    </location>
</feature>
<evidence type="ECO:0000313" key="3">
    <source>
        <dbReference type="Proteomes" id="UP001060112"/>
    </source>
</evidence>
<feature type="transmembrane region" description="Helical" evidence="1">
    <location>
        <begin position="399"/>
        <end position="419"/>
    </location>
</feature>
<gene>
    <name evidence="2" type="ORF">NMU03_04770</name>
</gene>
<feature type="transmembrane region" description="Helical" evidence="1">
    <location>
        <begin position="32"/>
        <end position="53"/>
    </location>
</feature>
<evidence type="ECO:0000313" key="2">
    <source>
        <dbReference type="EMBL" id="UTY40115.1"/>
    </source>
</evidence>
<feature type="transmembrane region" description="Helical" evidence="1">
    <location>
        <begin position="249"/>
        <end position="272"/>
    </location>
</feature>
<name>A0ABY5I4W9_9FIRM</name>
<keyword evidence="1" id="KW-0812">Transmembrane</keyword>
<feature type="transmembrane region" description="Helical" evidence="1">
    <location>
        <begin position="312"/>
        <end position="335"/>
    </location>
</feature>
<proteinExistence type="predicted"/>
<feature type="transmembrane region" description="Helical" evidence="1">
    <location>
        <begin position="425"/>
        <end position="449"/>
    </location>
</feature>
<evidence type="ECO:0008006" key="4">
    <source>
        <dbReference type="Google" id="ProtNLM"/>
    </source>
</evidence>
<sequence length="533" mass="60356">MLMKLIKIRLQGILLRQTKSTKKSKGTGIGKLILYGLLFVYVAVVFVGMFGMLFDSLVEPLQMMGIEWFYFALMALFIVILCFIGSIFLTHHEIYEAKDNELLLSMPIKNSDVLLSRVFTILILNYLYESVIALPAFYIYVTNIGMSVMEIMMFIGVFLTLPLFVLALSCFFSWILAHILVKIHRFKTMIAVILFVAVFALYMYAVNSLQVYMAWLIENGKSIAEAIENSVFPLYHLSLALTQGNIMSFMIYLLCALLPFVLVIYLLSVNFIKMATTKPKVKKAIYKAKPMKQNTIFKALVIREVKHFTSNAMVMLNGAMGIILCIIASVAILFYQDEIHMIVQIPQIQEFITPVLCLMIIAVSSLNMISASSISLEGDRFWIIKALPITTKDILNSKLAMHAIFCIPGGLLLSIVLIFVTKIGIIESLFVVIVPILFTLLIDFLGLVLNLWKPKFDWVNETVCVKQSLPVVLTMFISMGIAVVIAMVYGLWLVDIMSVSVYMYCVIIVALILDVFLYYMIQTWGVHQFDQIS</sequence>
<evidence type="ECO:0000256" key="1">
    <source>
        <dbReference type="SAM" id="Phobius"/>
    </source>
</evidence>
<feature type="transmembrane region" description="Helical" evidence="1">
    <location>
        <begin position="469"/>
        <end position="489"/>
    </location>
</feature>
<feature type="transmembrane region" description="Helical" evidence="1">
    <location>
        <begin position="151"/>
        <end position="176"/>
    </location>
</feature>
<keyword evidence="3" id="KW-1185">Reference proteome</keyword>
<dbReference type="Proteomes" id="UP001060112">
    <property type="component" value="Chromosome"/>
</dbReference>
<organism evidence="2 3">
    <name type="scientific">Allocoprobacillus halotolerans</name>
    <dbReference type="NCBI Taxonomy" id="2944914"/>
    <lineage>
        <taxon>Bacteria</taxon>
        <taxon>Bacillati</taxon>
        <taxon>Bacillota</taxon>
        <taxon>Erysipelotrichia</taxon>
        <taxon>Erysipelotrichales</taxon>
        <taxon>Erysipelotrichaceae</taxon>
        <taxon>Allocoprobacillus</taxon>
    </lineage>
</organism>
<keyword evidence="1" id="KW-0472">Membrane</keyword>
<keyword evidence="1" id="KW-1133">Transmembrane helix</keyword>
<dbReference type="EMBL" id="CP101620">
    <property type="protein sequence ID" value="UTY40115.1"/>
    <property type="molecule type" value="Genomic_DNA"/>
</dbReference>
<protein>
    <recommendedName>
        <fullName evidence="4">ABC-2 type transport system permease protein</fullName>
    </recommendedName>
</protein>
<reference evidence="2" key="1">
    <citation type="submission" date="2022-07" db="EMBL/GenBank/DDBJ databases">
        <title>Faecal culturing of patients with breast cancer.</title>
        <authorList>
            <person name="Teng N.M.Y."/>
            <person name="Kiu R."/>
            <person name="Evans R."/>
            <person name="Baker D.J."/>
            <person name="Zenner C."/>
            <person name="Robinson S.D."/>
            <person name="Hall L.J."/>
        </authorList>
    </citation>
    <scope>NUCLEOTIDE SEQUENCE</scope>
    <source>
        <strain evidence="2">LH1062</strain>
    </source>
</reference>